<dbReference type="GO" id="GO:0006355">
    <property type="term" value="P:regulation of DNA-templated transcription"/>
    <property type="evidence" value="ECO:0007669"/>
    <property type="project" value="InterPro"/>
</dbReference>
<dbReference type="GO" id="GO:0003677">
    <property type="term" value="F:DNA binding"/>
    <property type="evidence" value="ECO:0007669"/>
    <property type="project" value="UniProtKB-KW"/>
</dbReference>
<dbReference type="SMART" id="SM00448">
    <property type="entry name" value="REC"/>
    <property type="match status" value="1"/>
</dbReference>
<dbReference type="PANTHER" id="PTHR43214">
    <property type="entry name" value="TWO-COMPONENT RESPONSE REGULATOR"/>
    <property type="match status" value="1"/>
</dbReference>
<dbReference type="CDD" id="cd06170">
    <property type="entry name" value="LuxR_C_like"/>
    <property type="match status" value="1"/>
</dbReference>
<dbReference type="Proteomes" id="UP000237846">
    <property type="component" value="Unassembled WGS sequence"/>
</dbReference>
<name>A0A2T0PVN7_9ACTN</name>
<evidence type="ECO:0000256" key="2">
    <source>
        <dbReference type="ARBA" id="ARBA00023125"/>
    </source>
</evidence>
<accession>A0A2T0PVN7</accession>
<evidence type="ECO:0000256" key="4">
    <source>
        <dbReference type="SAM" id="MobiDB-lite"/>
    </source>
</evidence>
<feature type="compositionally biased region" description="Basic and acidic residues" evidence="4">
    <location>
        <begin position="222"/>
        <end position="233"/>
    </location>
</feature>
<keyword evidence="1 3" id="KW-0597">Phosphoprotein</keyword>
<feature type="domain" description="HTH luxR-type" evidence="5">
    <location>
        <begin position="157"/>
        <end position="224"/>
    </location>
</feature>
<feature type="region of interest" description="Disordered" evidence="4">
    <location>
        <begin position="219"/>
        <end position="246"/>
    </location>
</feature>
<dbReference type="InterPro" id="IPR011006">
    <property type="entry name" value="CheY-like_superfamily"/>
</dbReference>
<dbReference type="OrthoDB" id="4172435at2"/>
<dbReference type="PROSITE" id="PS50043">
    <property type="entry name" value="HTH_LUXR_2"/>
    <property type="match status" value="1"/>
</dbReference>
<dbReference type="GO" id="GO:0000160">
    <property type="term" value="P:phosphorelay signal transduction system"/>
    <property type="evidence" value="ECO:0007669"/>
    <property type="project" value="InterPro"/>
</dbReference>
<feature type="modified residue" description="4-aspartylphosphate" evidence="3">
    <location>
        <position position="61"/>
    </location>
</feature>
<gene>
    <name evidence="7" type="ORF">CLV72_109109</name>
</gene>
<reference evidence="7 8" key="1">
    <citation type="submission" date="2018-03" db="EMBL/GenBank/DDBJ databases">
        <title>Genomic Encyclopedia of Archaeal and Bacterial Type Strains, Phase II (KMG-II): from individual species to whole genera.</title>
        <authorList>
            <person name="Goeker M."/>
        </authorList>
    </citation>
    <scope>NUCLEOTIDE SEQUENCE [LARGE SCALE GENOMIC DNA]</scope>
    <source>
        <strain evidence="7 8">DSM 45601</strain>
    </source>
</reference>
<dbReference type="InterPro" id="IPR001789">
    <property type="entry name" value="Sig_transdc_resp-reg_receiver"/>
</dbReference>
<organism evidence="7 8">
    <name type="scientific">Allonocardiopsis opalescens</name>
    <dbReference type="NCBI Taxonomy" id="1144618"/>
    <lineage>
        <taxon>Bacteria</taxon>
        <taxon>Bacillati</taxon>
        <taxon>Actinomycetota</taxon>
        <taxon>Actinomycetes</taxon>
        <taxon>Streptosporangiales</taxon>
        <taxon>Allonocardiopsis</taxon>
    </lineage>
</organism>
<dbReference type="Pfam" id="PF00072">
    <property type="entry name" value="Response_reg"/>
    <property type="match status" value="1"/>
</dbReference>
<dbReference type="SUPFAM" id="SSF46894">
    <property type="entry name" value="C-terminal effector domain of the bipartite response regulators"/>
    <property type="match status" value="1"/>
</dbReference>
<dbReference type="InterPro" id="IPR000792">
    <property type="entry name" value="Tscrpt_reg_LuxR_C"/>
</dbReference>
<evidence type="ECO:0000256" key="3">
    <source>
        <dbReference type="PROSITE-ProRule" id="PRU00169"/>
    </source>
</evidence>
<comment type="caution">
    <text evidence="7">The sequence shown here is derived from an EMBL/GenBank/DDBJ whole genome shotgun (WGS) entry which is preliminary data.</text>
</comment>
<dbReference type="InterPro" id="IPR039420">
    <property type="entry name" value="WalR-like"/>
</dbReference>
<evidence type="ECO:0000259" key="6">
    <source>
        <dbReference type="PROSITE" id="PS50110"/>
    </source>
</evidence>
<evidence type="ECO:0000256" key="1">
    <source>
        <dbReference type="ARBA" id="ARBA00022553"/>
    </source>
</evidence>
<keyword evidence="2" id="KW-0238">DNA-binding</keyword>
<dbReference type="Pfam" id="PF00196">
    <property type="entry name" value="GerE"/>
    <property type="match status" value="1"/>
</dbReference>
<dbReference type="EMBL" id="PVZC01000009">
    <property type="protein sequence ID" value="PRX95500.1"/>
    <property type="molecule type" value="Genomic_DNA"/>
</dbReference>
<dbReference type="PROSITE" id="PS00622">
    <property type="entry name" value="HTH_LUXR_1"/>
    <property type="match status" value="1"/>
</dbReference>
<dbReference type="PROSITE" id="PS50110">
    <property type="entry name" value="RESPONSE_REGULATORY"/>
    <property type="match status" value="1"/>
</dbReference>
<protein>
    <submittedName>
        <fullName evidence="7">LuxR family two component transcriptional regulator</fullName>
    </submittedName>
</protein>
<dbReference type="SUPFAM" id="SSF52172">
    <property type="entry name" value="CheY-like"/>
    <property type="match status" value="1"/>
</dbReference>
<dbReference type="RefSeq" id="WP_106251615.1">
    <property type="nucleotide sequence ID" value="NZ_PVZC01000009.1"/>
</dbReference>
<sequence length="246" mass="26216">MSATRPDPIRVLAVDDNPVVRAGLVALLEINDDISVIAEAGNGQEALELAERLRPDVTLLDVRMPLVDGVTALERLTQFTTVIMLTHTEDPQVIQTALRRGAKGYLVHGAFTAAELSNAVHGVVDGNANPLSPIAVQALLSAVQAGPAEPPPSPATAGNHGVMLGLSRRETEVMGLIAQGLSNAAIAHELYLSEKTVKNHVNRIYAKLQVESRAAAVAHWHRSADRSDARRDGPVPPSRTQKSWAP</sequence>
<evidence type="ECO:0000259" key="5">
    <source>
        <dbReference type="PROSITE" id="PS50043"/>
    </source>
</evidence>
<dbReference type="InterPro" id="IPR058245">
    <property type="entry name" value="NreC/VraR/RcsB-like_REC"/>
</dbReference>
<dbReference type="SMART" id="SM00421">
    <property type="entry name" value="HTH_LUXR"/>
    <property type="match status" value="1"/>
</dbReference>
<dbReference type="PRINTS" id="PR00038">
    <property type="entry name" value="HTHLUXR"/>
</dbReference>
<dbReference type="AlphaFoldDB" id="A0A2T0PVN7"/>
<evidence type="ECO:0000313" key="8">
    <source>
        <dbReference type="Proteomes" id="UP000237846"/>
    </source>
</evidence>
<proteinExistence type="predicted"/>
<dbReference type="Gene3D" id="3.40.50.2300">
    <property type="match status" value="1"/>
</dbReference>
<dbReference type="InterPro" id="IPR016032">
    <property type="entry name" value="Sig_transdc_resp-reg_C-effctor"/>
</dbReference>
<evidence type="ECO:0000313" key="7">
    <source>
        <dbReference type="EMBL" id="PRX95500.1"/>
    </source>
</evidence>
<feature type="domain" description="Response regulatory" evidence="6">
    <location>
        <begin position="10"/>
        <end position="123"/>
    </location>
</feature>
<keyword evidence="8" id="KW-1185">Reference proteome</keyword>
<dbReference type="CDD" id="cd17535">
    <property type="entry name" value="REC_NarL-like"/>
    <property type="match status" value="1"/>
</dbReference>